<dbReference type="AlphaFoldDB" id="A0A0F7W019"/>
<dbReference type="PANTHER" id="PTHR11455">
    <property type="entry name" value="CRYPTOCHROME"/>
    <property type="match status" value="1"/>
</dbReference>
<sequence>MKSVNICFFRNIFRVHDNMSLYHAIQSKPDTLLPLVCLDPRMMDLSALNGLLKTDFKPPTTWHYGIDRCSRFRTRFIIESILDLKNNLLKRKSDLLVLYGEPEKLLPELRDFLAKKGLTLGHIHTHKEYAYEELQTELALSKDFNITFHSDTTMIHPGDVNFTFDKTPRVFTPFRKRIEAMPRPVRALLEIPKELPQFPSSGHEFKSPSTLTSRSSSSSRSRSTPADNSDLESILNKICPPFEADSRSAYPFSGGETTALSRLDYYLFGTDRIAEYKQTRNGLIGTDYSTKFSAFLAHGCISPRLIWHEIDRYESISKKPESETTSNGNTTNDDNSLGTYWVKFELLWRDYWRYLSAGFGNQIFYLHGFQSVEKLELLKKSPKETPNPASKKYTGVWLKDRETFQKWCQGTTGVPFIDAVMREMKLTGFASNRGRQNVASFLARDLYIDWRMGAEWFESYLTDHDVYSNYGNWQYVSGVGCDPRESIRHFNIIKQAKDYDPKGNYVKLWCPELKNVPTQKIHAPWIMTEEEQRRSGCVIGKDYPKPIIIVDAWKKHSLVKGGSKTNGNPSETIAGFFTNPKRKQRRL</sequence>
<feature type="domain" description="Photolyase/cryptochrome alpha/beta" evidence="9">
    <location>
        <begin position="3"/>
        <end position="154"/>
    </location>
</feature>
<evidence type="ECO:0000313" key="10">
    <source>
        <dbReference type="EMBL" id="CQR66244.1"/>
    </source>
</evidence>
<proteinExistence type="inferred from homology"/>
<keyword evidence="2 5" id="KW-0285">Flavoprotein</keyword>
<reference evidence="10" key="1">
    <citation type="journal article" date="2015" name="Proc. Natl. Acad. Sci. U.S.A.">
        <title>Fungal cryptochrome with DNA repair activity reveals an early stage in cryptochrome evolution.</title>
        <authorList>
            <person name="Tagua V.G."/>
            <person name="Pausch M."/>
            <person name="Eckel M."/>
            <person name="Gutierrez G."/>
            <person name="Miralles-Duran A."/>
            <person name="Sanz C."/>
            <person name="Eslava A.P."/>
            <person name="Pokorny R."/>
            <person name="Corrochano L.M."/>
            <person name="Batschauer A."/>
        </authorList>
    </citation>
    <scope>NUCLEOTIDE SEQUENCE</scope>
    <source>
        <strain evidence="10">NRRL 1555</strain>
    </source>
</reference>
<dbReference type="NCBIfam" id="TIGR02765">
    <property type="entry name" value="crypto_DASH"/>
    <property type="match status" value="1"/>
</dbReference>
<reference evidence="10" key="2">
    <citation type="submission" date="2015-03" db="EMBL/GenBank/DDBJ databases">
        <authorList>
            <person name="Tagua V."/>
        </authorList>
    </citation>
    <scope>NUCLEOTIDE SEQUENCE</scope>
    <source>
        <strain evidence="10">NRRL 1555</strain>
    </source>
</reference>
<feature type="region of interest" description="Disordered" evidence="8">
    <location>
        <begin position="560"/>
        <end position="587"/>
    </location>
</feature>
<comment type="cofactor">
    <cofactor evidence="5 7">
        <name>FAD</name>
        <dbReference type="ChEBI" id="CHEBI:57692"/>
    </cofactor>
    <text evidence="5 7">Binds 1 FAD per subunit.</text>
</comment>
<evidence type="ECO:0000256" key="8">
    <source>
        <dbReference type="SAM" id="MobiDB-lite"/>
    </source>
</evidence>
<evidence type="ECO:0000256" key="3">
    <source>
        <dbReference type="ARBA" id="ARBA00022827"/>
    </source>
</evidence>
<keyword evidence="4 7" id="KW-0157">Chromophore</keyword>
<feature type="compositionally biased region" description="Low complexity" evidence="8">
    <location>
        <begin position="207"/>
        <end position="225"/>
    </location>
</feature>
<reference evidence="11 12" key="3">
    <citation type="submission" date="2024-04" db="EMBL/GenBank/DDBJ databases">
        <title>Symmetric and asymmetric DNA N6-adenine methylation regulates different biological responses in Mucorales.</title>
        <authorList>
            <consortium name="Lawrence Berkeley National Laboratory"/>
            <person name="Lax C."/>
            <person name="Mondo S.J."/>
            <person name="Osorio-Concepcion M."/>
            <person name="Muszewska A."/>
            <person name="Corrochano-Luque M."/>
            <person name="Gutierrez G."/>
            <person name="Riley R."/>
            <person name="Lipzen A."/>
            <person name="Guo J."/>
            <person name="Hundley H."/>
            <person name="Amirebrahimi M."/>
            <person name="Ng V."/>
            <person name="Lorenzo-Gutierrez D."/>
            <person name="Binder U."/>
            <person name="Yang J."/>
            <person name="Song Y."/>
            <person name="Canovas D."/>
            <person name="Navarro E."/>
            <person name="Freitag M."/>
            <person name="Gabaldon T."/>
            <person name="Grigoriev I.V."/>
            <person name="Corrochano L.M."/>
            <person name="Nicolas F.E."/>
            <person name="Garre V."/>
        </authorList>
    </citation>
    <scope>NUCLEOTIDE SEQUENCE [LARGE SCALE GENOMIC DNA]</scope>
    <source>
        <strain evidence="11 12">L51</strain>
    </source>
</reference>
<dbReference type="GO" id="GO:0071949">
    <property type="term" value="F:FAD binding"/>
    <property type="evidence" value="ECO:0007669"/>
    <property type="project" value="TreeGrafter"/>
</dbReference>
<dbReference type="VEuPathDB" id="FungiDB:PHYBLDRAFT_85761"/>
<feature type="binding site" evidence="5">
    <location>
        <begin position="289"/>
        <end position="293"/>
    </location>
    <ligand>
        <name>FAD</name>
        <dbReference type="ChEBI" id="CHEBI:57692"/>
    </ligand>
</feature>
<protein>
    <recommendedName>
        <fullName evidence="7">Cryptochrome DASH</fullName>
    </recommendedName>
</protein>
<dbReference type="Gene3D" id="3.40.50.620">
    <property type="entry name" value="HUPs"/>
    <property type="match status" value="1"/>
</dbReference>
<feature type="site" description="Electron transfer via tryptophanyl radical" evidence="6">
    <location>
        <position position="450"/>
    </location>
</feature>
<dbReference type="PhylomeDB" id="A0A0F7W019"/>
<dbReference type="OMA" id="REICHEE"/>
<dbReference type="EMBL" id="JBCLYO010000001">
    <property type="protein sequence ID" value="KAL0098260.1"/>
    <property type="molecule type" value="Genomic_DNA"/>
</dbReference>
<dbReference type="PANTHER" id="PTHR11455:SF22">
    <property type="entry name" value="CRYPTOCHROME DASH"/>
    <property type="match status" value="1"/>
</dbReference>
<evidence type="ECO:0000256" key="1">
    <source>
        <dbReference type="ARBA" id="ARBA00005862"/>
    </source>
</evidence>
<dbReference type="GO" id="GO:0003684">
    <property type="term" value="F:damaged DNA binding"/>
    <property type="evidence" value="ECO:0007669"/>
    <property type="project" value="TreeGrafter"/>
</dbReference>
<dbReference type="InterPro" id="IPR005101">
    <property type="entry name" value="Cryptochr/Photolyase_FAD-bd"/>
</dbReference>
<evidence type="ECO:0000256" key="2">
    <source>
        <dbReference type="ARBA" id="ARBA00022630"/>
    </source>
</evidence>
<dbReference type="EMBL" id="LN831861">
    <property type="protein sequence ID" value="CQR66244.1"/>
    <property type="molecule type" value="Genomic_DNA"/>
</dbReference>
<comment type="cofactor">
    <cofactor evidence="7">
        <name>(6R)-5,10-methylene-5,6,7,8-tetrahydrofolate</name>
        <dbReference type="ChEBI" id="CHEBI:15636"/>
    </cofactor>
    <text evidence="7">Binds 1 5,10-methenyltetrahydrofolate (MTHF) per subunit.</text>
</comment>
<dbReference type="InterPro" id="IPR036134">
    <property type="entry name" value="Crypto/Photolyase_FAD-like_sf"/>
</dbReference>
<feature type="site" description="Electron transfer via tryptophanyl radical" evidence="6">
    <location>
        <position position="473"/>
    </location>
</feature>
<dbReference type="SUPFAM" id="SSF48173">
    <property type="entry name" value="Cryptochrome/photolyase FAD-binding domain"/>
    <property type="match status" value="1"/>
</dbReference>
<evidence type="ECO:0000256" key="5">
    <source>
        <dbReference type="PIRSR" id="PIRSR602081-1"/>
    </source>
</evidence>
<evidence type="ECO:0000256" key="4">
    <source>
        <dbReference type="ARBA" id="ARBA00022991"/>
    </source>
</evidence>
<dbReference type="GO" id="GO:0003904">
    <property type="term" value="F:deoxyribodipyrimidine photo-lyase activity"/>
    <property type="evidence" value="ECO:0007669"/>
    <property type="project" value="TreeGrafter"/>
</dbReference>
<feature type="site" description="Electron transfer via tryptophanyl radical" evidence="6">
    <location>
        <position position="397"/>
    </location>
</feature>
<gene>
    <name evidence="10" type="primary">cryA</name>
    <name evidence="11" type="ORF">J3Q64DRAFT_1717424</name>
</gene>
<evidence type="ECO:0000256" key="7">
    <source>
        <dbReference type="RuleBase" id="RU367151"/>
    </source>
</evidence>
<name>A0A0F7W019_PHYBL</name>
<comment type="similarity">
    <text evidence="1 7">Belongs to the DNA photolyase class-1 family.</text>
</comment>
<organism evidence="10">
    <name type="scientific">Phycomyces blakesleeanus</name>
    <dbReference type="NCBI Taxonomy" id="4837"/>
    <lineage>
        <taxon>Eukaryota</taxon>
        <taxon>Fungi</taxon>
        <taxon>Fungi incertae sedis</taxon>
        <taxon>Mucoromycota</taxon>
        <taxon>Mucoromycotina</taxon>
        <taxon>Mucoromycetes</taxon>
        <taxon>Mucorales</taxon>
        <taxon>Phycomycetaceae</taxon>
        <taxon>Phycomyces</taxon>
    </lineage>
</organism>
<evidence type="ECO:0000256" key="6">
    <source>
        <dbReference type="PIRSR" id="PIRSR602081-2"/>
    </source>
</evidence>
<dbReference type="InterPro" id="IPR002081">
    <property type="entry name" value="Cryptochrome/DNA_photolyase_1"/>
</dbReference>
<dbReference type="InterPro" id="IPR014729">
    <property type="entry name" value="Rossmann-like_a/b/a_fold"/>
</dbReference>
<feature type="region of interest" description="Disordered" evidence="8">
    <location>
        <begin position="199"/>
        <end position="230"/>
    </location>
</feature>
<dbReference type="SUPFAM" id="SSF52425">
    <property type="entry name" value="Cryptochrome/photolyase, N-terminal domain"/>
    <property type="match status" value="1"/>
</dbReference>
<comment type="function">
    <text evidence="7">May have a photoreceptor function.</text>
</comment>
<evidence type="ECO:0000313" key="12">
    <source>
        <dbReference type="Proteomes" id="UP001448207"/>
    </source>
</evidence>
<dbReference type="InterPro" id="IPR006050">
    <property type="entry name" value="DNA_photolyase_N"/>
</dbReference>
<keyword evidence="12" id="KW-1185">Reference proteome</keyword>
<dbReference type="Proteomes" id="UP001448207">
    <property type="component" value="Unassembled WGS sequence"/>
</dbReference>
<dbReference type="PRINTS" id="PR00147">
    <property type="entry name" value="DNAPHOTLYASE"/>
</dbReference>
<dbReference type="Gene3D" id="1.25.40.80">
    <property type="match status" value="1"/>
</dbReference>
<dbReference type="InterPro" id="IPR014133">
    <property type="entry name" value="Cry_DASH"/>
</dbReference>
<dbReference type="Gene3D" id="1.10.579.10">
    <property type="entry name" value="DNA Cyclobutane Dipyrimidine Photolyase, subunit A, domain 3"/>
    <property type="match status" value="1"/>
</dbReference>
<dbReference type="Pfam" id="PF03441">
    <property type="entry name" value="FAD_binding_7"/>
    <property type="match status" value="1"/>
</dbReference>
<keyword evidence="3 5" id="KW-0274">FAD</keyword>
<dbReference type="InterPro" id="IPR036155">
    <property type="entry name" value="Crypto/Photolyase_N_sf"/>
</dbReference>
<accession>A0A0F7W019</accession>
<evidence type="ECO:0000313" key="11">
    <source>
        <dbReference type="EMBL" id="KAL0098260.1"/>
    </source>
</evidence>
<evidence type="ECO:0000259" key="9">
    <source>
        <dbReference type="PROSITE" id="PS51645"/>
    </source>
</evidence>
<feature type="binding site" evidence="5">
    <location>
        <position position="276"/>
    </location>
    <ligand>
        <name>FAD</name>
        <dbReference type="ChEBI" id="CHEBI:57692"/>
    </ligand>
</feature>
<feature type="binding site" evidence="5">
    <location>
        <begin position="463"/>
        <end position="465"/>
    </location>
    <ligand>
        <name>FAD</name>
        <dbReference type="ChEBI" id="CHEBI:57692"/>
    </ligand>
</feature>
<dbReference type="Pfam" id="PF00875">
    <property type="entry name" value="DNA_photolyase"/>
    <property type="match status" value="1"/>
</dbReference>
<dbReference type="PROSITE" id="PS51645">
    <property type="entry name" value="PHR_CRY_ALPHA_BETA"/>
    <property type="match status" value="1"/>
</dbReference>
<dbReference type="GO" id="GO:0000719">
    <property type="term" value="P:photoreactive repair"/>
    <property type="evidence" value="ECO:0007669"/>
    <property type="project" value="TreeGrafter"/>
</dbReference>